<gene>
    <name evidence="1" type="ORF">H7U36_11895</name>
</gene>
<dbReference type="Pfam" id="PF13780">
    <property type="entry name" value="DUF4176"/>
    <property type="match status" value="1"/>
</dbReference>
<proteinExistence type="predicted"/>
<sequence>MSTLEKEMLPIGSVVKAGGQTVLLTGFQKAEINGTMTAGYFCVPWPYGYLGEESLYFIRRGDISEVISRGYCDGEGKEFWNYVTEYADSLEAMEPGQALLLEQILQEIREKAEEDGGEKQ</sequence>
<accession>A0ABS2EB52</accession>
<dbReference type="EMBL" id="JACLYY010000012">
    <property type="protein sequence ID" value="MBM6738790.1"/>
    <property type="molecule type" value="Genomic_DNA"/>
</dbReference>
<keyword evidence="2" id="KW-1185">Reference proteome</keyword>
<dbReference type="InterPro" id="IPR025233">
    <property type="entry name" value="DUF4176"/>
</dbReference>
<evidence type="ECO:0000313" key="1">
    <source>
        <dbReference type="EMBL" id="MBM6738790.1"/>
    </source>
</evidence>
<dbReference type="Proteomes" id="UP000716906">
    <property type="component" value="Unassembled WGS sequence"/>
</dbReference>
<comment type="caution">
    <text evidence="1">The sequence shown here is derived from an EMBL/GenBank/DDBJ whole genome shotgun (WGS) entry which is preliminary data.</text>
</comment>
<name>A0ABS2EB52_9FIRM</name>
<organism evidence="1 2">
    <name type="scientific">Faecalicatena fissicatena</name>
    <dbReference type="NCBI Taxonomy" id="290055"/>
    <lineage>
        <taxon>Bacteria</taxon>
        <taxon>Bacillati</taxon>
        <taxon>Bacillota</taxon>
        <taxon>Clostridia</taxon>
        <taxon>Lachnospirales</taxon>
        <taxon>Lachnospiraceae</taxon>
        <taxon>Faecalicatena</taxon>
    </lineage>
</organism>
<dbReference type="RefSeq" id="WP_033124212.1">
    <property type="nucleotide sequence ID" value="NZ_JACLYY010000012.1"/>
</dbReference>
<reference evidence="1 2" key="1">
    <citation type="journal article" date="2021" name="Sci. Rep.">
        <title>The distribution of antibiotic resistance genes in chicken gut microbiota commensals.</title>
        <authorList>
            <person name="Juricova H."/>
            <person name="Matiasovicova J."/>
            <person name="Kubasova T."/>
            <person name="Cejkova D."/>
            <person name="Rychlik I."/>
        </authorList>
    </citation>
    <scope>NUCLEOTIDE SEQUENCE [LARGE SCALE GENOMIC DNA]</scope>
    <source>
        <strain evidence="1 2">An773</strain>
    </source>
</reference>
<evidence type="ECO:0000313" key="2">
    <source>
        <dbReference type="Proteomes" id="UP000716906"/>
    </source>
</evidence>
<protein>
    <submittedName>
        <fullName evidence="1">DUF4176 domain-containing protein</fullName>
    </submittedName>
</protein>